<name>A0A1F7VDM1_9BACT</name>
<evidence type="ECO:0000313" key="6">
    <source>
        <dbReference type="Proteomes" id="UP000176678"/>
    </source>
</evidence>
<gene>
    <name evidence="5" type="ORF">A3H75_00640</name>
</gene>
<sequence>MDCLFCNIASGAIPSYHVYEDDRALAFLDIHPLAKGHTLVIPKMHGGTILDLPEDEVAHLFRAVQKTTARVKEIIKPDGFTLGVNHEIGQDVPHLHVHIIPRWHGDSGVNIHDVVRAGSDVSVEEVAKLFG</sequence>
<dbReference type="PRINTS" id="PR00332">
    <property type="entry name" value="HISTRIAD"/>
</dbReference>
<dbReference type="EMBL" id="MGES01000034">
    <property type="protein sequence ID" value="OGL88652.1"/>
    <property type="molecule type" value="Genomic_DNA"/>
</dbReference>
<proteinExistence type="predicted"/>
<protein>
    <recommendedName>
        <fullName evidence="4">HIT domain-containing protein</fullName>
    </recommendedName>
</protein>
<dbReference type="Pfam" id="PF01230">
    <property type="entry name" value="HIT"/>
    <property type="match status" value="1"/>
</dbReference>
<comment type="caution">
    <text evidence="5">The sequence shown here is derived from an EMBL/GenBank/DDBJ whole genome shotgun (WGS) entry which is preliminary data.</text>
</comment>
<accession>A0A1F7VDM1</accession>
<dbReference type="GO" id="GO:0009117">
    <property type="term" value="P:nucleotide metabolic process"/>
    <property type="evidence" value="ECO:0007669"/>
    <property type="project" value="TreeGrafter"/>
</dbReference>
<dbReference type="PANTHER" id="PTHR46648">
    <property type="entry name" value="HIT FAMILY PROTEIN 1"/>
    <property type="match status" value="1"/>
</dbReference>
<dbReference type="InterPro" id="IPR011146">
    <property type="entry name" value="HIT-like"/>
</dbReference>
<dbReference type="Gene3D" id="3.30.428.10">
    <property type="entry name" value="HIT-like"/>
    <property type="match status" value="1"/>
</dbReference>
<dbReference type="SUPFAM" id="SSF54197">
    <property type="entry name" value="HIT-like"/>
    <property type="match status" value="1"/>
</dbReference>
<dbReference type="InterPro" id="IPR036265">
    <property type="entry name" value="HIT-like_sf"/>
</dbReference>
<evidence type="ECO:0000256" key="1">
    <source>
        <dbReference type="PIRSR" id="PIRSR601310-1"/>
    </source>
</evidence>
<dbReference type="AlphaFoldDB" id="A0A1F7VDM1"/>
<dbReference type="STRING" id="1802410.A3H75_00640"/>
<evidence type="ECO:0000259" key="4">
    <source>
        <dbReference type="PROSITE" id="PS51084"/>
    </source>
</evidence>
<feature type="short sequence motif" description="Histidine triad motif" evidence="2 3">
    <location>
        <begin position="94"/>
        <end position="98"/>
    </location>
</feature>
<feature type="active site" description="Tele-AMP-histidine intermediate" evidence="1">
    <location>
        <position position="96"/>
    </location>
</feature>
<reference evidence="5 6" key="1">
    <citation type="journal article" date="2016" name="Nat. Commun.">
        <title>Thousands of microbial genomes shed light on interconnected biogeochemical processes in an aquifer system.</title>
        <authorList>
            <person name="Anantharaman K."/>
            <person name="Brown C.T."/>
            <person name="Hug L.A."/>
            <person name="Sharon I."/>
            <person name="Castelle C.J."/>
            <person name="Probst A.J."/>
            <person name="Thomas B.C."/>
            <person name="Singh A."/>
            <person name="Wilkins M.J."/>
            <person name="Karaoz U."/>
            <person name="Brodie E.L."/>
            <person name="Williams K.H."/>
            <person name="Hubbard S.S."/>
            <person name="Banfield J.F."/>
        </authorList>
    </citation>
    <scope>NUCLEOTIDE SEQUENCE [LARGE SCALE GENOMIC DNA]</scope>
</reference>
<dbReference type="GO" id="GO:0003824">
    <property type="term" value="F:catalytic activity"/>
    <property type="evidence" value="ECO:0007669"/>
    <property type="project" value="InterPro"/>
</dbReference>
<feature type="domain" description="HIT" evidence="4">
    <location>
        <begin position="4"/>
        <end position="109"/>
    </location>
</feature>
<evidence type="ECO:0000256" key="2">
    <source>
        <dbReference type="PIRSR" id="PIRSR601310-3"/>
    </source>
</evidence>
<dbReference type="Proteomes" id="UP000176678">
    <property type="component" value="Unassembled WGS sequence"/>
</dbReference>
<dbReference type="PROSITE" id="PS51084">
    <property type="entry name" value="HIT_2"/>
    <property type="match status" value="1"/>
</dbReference>
<dbReference type="PANTHER" id="PTHR46648:SF1">
    <property type="entry name" value="ADENOSINE 5'-MONOPHOSPHORAMIDASE HNT1"/>
    <property type="match status" value="1"/>
</dbReference>
<dbReference type="InterPro" id="IPR001310">
    <property type="entry name" value="Histidine_triad_HIT"/>
</dbReference>
<organism evidence="5 6">
    <name type="scientific">Candidatus Uhrbacteria bacterium RIFCSPLOWO2_02_FULL_51_9</name>
    <dbReference type="NCBI Taxonomy" id="1802410"/>
    <lineage>
        <taxon>Bacteria</taxon>
        <taxon>Candidatus Uhriibacteriota</taxon>
    </lineage>
</organism>
<evidence type="ECO:0000256" key="3">
    <source>
        <dbReference type="PROSITE-ProRule" id="PRU00464"/>
    </source>
</evidence>
<evidence type="ECO:0000313" key="5">
    <source>
        <dbReference type="EMBL" id="OGL88652.1"/>
    </source>
</evidence>